<accession>A0A9D5C4E2</accession>
<dbReference type="Proteomes" id="UP001085076">
    <property type="component" value="Miscellaneous, Linkage group lg08"/>
</dbReference>
<dbReference type="PANTHER" id="PTHR37205:SF1">
    <property type="entry name" value="F23A5.30 PROTEIN"/>
    <property type="match status" value="1"/>
</dbReference>
<protein>
    <recommendedName>
        <fullName evidence="5">RING-type domain-containing protein</fullName>
    </recommendedName>
</protein>
<reference evidence="3" key="2">
    <citation type="journal article" date="2022" name="Hortic Res">
        <title>The genome of Dioscorea zingiberensis sheds light on the biosynthesis, origin and evolution of the medicinally important diosgenin saponins.</title>
        <authorList>
            <person name="Li Y."/>
            <person name="Tan C."/>
            <person name="Li Z."/>
            <person name="Guo J."/>
            <person name="Li S."/>
            <person name="Chen X."/>
            <person name="Wang C."/>
            <person name="Dai X."/>
            <person name="Yang H."/>
            <person name="Song W."/>
            <person name="Hou L."/>
            <person name="Xu J."/>
            <person name="Tong Z."/>
            <person name="Xu A."/>
            <person name="Yuan X."/>
            <person name="Wang W."/>
            <person name="Yang Q."/>
            <person name="Chen L."/>
            <person name="Sun Z."/>
            <person name="Wang K."/>
            <person name="Pan B."/>
            <person name="Chen J."/>
            <person name="Bao Y."/>
            <person name="Liu F."/>
            <person name="Qi X."/>
            <person name="Gang D.R."/>
            <person name="Wen J."/>
            <person name="Li J."/>
        </authorList>
    </citation>
    <scope>NUCLEOTIDE SEQUENCE</scope>
    <source>
        <strain evidence="3">Dzin_1.0</strain>
    </source>
</reference>
<evidence type="ECO:0000256" key="1">
    <source>
        <dbReference type="SAM" id="Coils"/>
    </source>
</evidence>
<dbReference type="CDD" id="cd16448">
    <property type="entry name" value="RING-H2"/>
    <property type="match status" value="1"/>
</dbReference>
<evidence type="ECO:0000256" key="2">
    <source>
        <dbReference type="SAM" id="MobiDB-lite"/>
    </source>
</evidence>
<dbReference type="SUPFAM" id="SSF57850">
    <property type="entry name" value="RING/U-box"/>
    <property type="match status" value="1"/>
</dbReference>
<comment type="caution">
    <text evidence="3">The sequence shown here is derived from an EMBL/GenBank/DDBJ whole genome shotgun (WGS) entry which is preliminary data.</text>
</comment>
<feature type="region of interest" description="Disordered" evidence="2">
    <location>
        <begin position="654"/>
        <end position="685"/>
    </location>
</feature>
<feature type="region of interest" description="Disordered" evidence="2">
    <location>
        <begin position="605"/>
        <end position="638"/>
    </location>
</feature>
<gene>
    <name evidence="3" type="ORF">J5N97_026940</name>
</gene>
<sequence>MTSITSDYLNFNHGGFPGRNNIMQNALQRTGLHRPNGGRNIISSHMENTNQFVQSESFFNPQFGTVGIGQVLPLESESRDLFRLQQTMENANQIGVQGERSFHSQFGTVGVRELMPSESESRSERRIRRQTVKNARQAVHSSHSYGTTSNLFNFNQGGFANSSDIRQSALQRTVSQRAHDGRTFLTSYIQNAQQFGLPGEAHLTHTASEFQQNIQTSPNRLDSSLLSIGPVTYTAAGYQSHDSNQAGSAYADWNQLRLGVATSGMTPSYSHQYPHHLNTRPNTYQVGNQQRPFLHYQEPAPQGINSAGLNSFCYWQMPQMPGISPPQPLLIGANGSNHAVQTSSAVGGVPAIQSGLSRTRLASLAHSSHAIPSTPFASGHNVQTTIPLGYISDTQQGPAASILGAPSAQAPPAQAKKSKGAASSNPIAPQVTLTRDKYKGGGPKIGSFSGKPVALDIHDKGKGTAPVVDQNTRPGTDPNKLLIKPILGDHATNTSNTQELKEIFDALNSKRAKELLWQMKQQRQGQSDHIKADRSIFDDSSELFGERCQLCKLDLAFLPNGSRTSGNGPSVHAILPCGHCFHYRCMYWQPLSSTRIALWNSKPRGLSLGGKQGNEEENEKKEMEGFSPASPPRIFWNSRKRSASARNLENALRVDLEKTTTKEPSDVPMKGDEAPPTSADETPMSEEDKAVLSERRKALFEPLEPISSGSNGRHIPAEVLLPPPDFESASYPKGWLVGKKRKLVNVDVVESMRRIAVQEMNRKDREIDGLNEQLAEDARCLEHLQLQLLQERSKRADMERENSMLHDQVSMLMNMLEETDAAGDVDDAAPEDS</sequence>
<dbReference type="OrthoDB" id="1907556at2759"/>
<name>A0A9D5C4E2_9LILI</name>
<reference evidence="3" key="1">
    <citation type="submission" date="2021-03" db="EMBL/GenBank/DDBJ databases">
        <authorList>
            <person name="Li Z."/>
            <person name="Yang C."/>
        </authorList>
    </citation>
    <scope>NUCLEOTIDE SEQUENCE</scope>
    <source>
        <strain evidence="3">Dzin_1.0</strain>
        <tissue evidence="3">Leaf</tissue>
    </source>
</reference>
<dbReference type="EMBL" id="JAGGNH010000008">
    <property type="protein sequence ID" value="KAJ0965802.1"/>
    <property type="molecule type" value="Genomic_DNA"/>
</dbReference>
<dbReference type="AlphaFoldDB" id="A0A9D5C4E2"/>
<feature type="compositionally biased region" description="Basic and acidic residues" evidence="2">
    <location>
        <begin position="654"/>
        <end position="673"/>
    </location>
</feature>
<dbReference type="PANTHER" id="PTHR37205">
    <property type="entry name" value="F23A5.30 PROTEIN"/>
    <property type="match status" value="1"/>
</dbReference>
<feature type="compositionally biased region" description="Low complexity" evidence="2">
    <location>
        <begin position="404"/>
        <end position="424"/>
    </location>
</feature>
<evidence type="ECO:0000313" key="4">
    <source>
        <dbReference type="Proteomes" id="UP001085076"/>
    </source>
</evidence>
<proteinExistence type="predicted"/>
<dbReference type="InterPro" id="IPR038864">
    <property type="entry name" value="HDR1"/>
</dbReference>
<feature type="coiled-coil region" evidence="1">
    <location>
        <begin position="753"/>
        <end position="801"/>
    </location>
</feature>
<evidence type="ECO:0000313" key="3">
    <source>
        <dbReference type="EMBL" id="KAJ0965802.1"/>
    </source>
</evidence>
<keyword evidence="1" id="KW-0175">Coiled coil</keyword>
<evidence type="ECO:0008006" key="5">
    <source>
        <dbReference type="Google" id="ProtNLM"/>
    </source>
</evidence>
<organism evidence="3 4">
    <name type="scientific">Dioscorea zingiberensis</name>
    <dbReference type="NCBI Taxonomy" id="325984"/>
    <lineage>
        <taxon>Eukaryota</taxon>
        <taxon>Viridiplantae</taxon>
        <taxon>Streptophyta</taxon>
        <taxon>Embryophyta</taxon>
        <taxon>Tracheophyta</taxon>
        <taxon>Spermatophyta</taxon>
        <taxon>Magnoliopsida</taxon>
        <taxon>Liliopsida</taxon>
        <taxon>Dioscoreales</taxon>
        <taxon>Dioscoreaceae</taxon>
        <taxon>Dioscorea</taxon>
    </lineage>
</organism>
<feature type="region of interest" description="Disordered" evidence="2">
    <location>
        <begin position="399"/>
        <end position="451"/>
    </location>
</feature>
<keyword evidence="4" id="KW-1185">Reference proteome</keyword>
<dbReference type="GO" id="GO:0009909">
    <property type="term" value="P:regulation of flower development"/>
    <property type="evidence" value="ECO:0007669"/>
    <property type="project" value="InterPro"/>
</dbReference>